<evidence type="ECO:0000313" key="8">
    <source>
        <dbReference type="EMBL" id="RAO27716.1"/>
    </source>
</evidence>
<dbReference type="PANTHER" id="PTHR42718:SF46">
    <property type="entry name" value="BLR6921 PROTEIN"/>
    <property type="match status" value="1"/>
</dbReference>
<dbReference type="InterPro" id="IPR036259">
    <property type="entry name" value="MFS_trans_sf"/>
</dbReference>
<evidence type="ECO:0000256" key="1">
    <source>
        <dbReference type="ARBA" id="ARBA00004651"/>
    </source>
</evidence>
<organism evidence="8 9">
    <name type="scientific">Micromonospora saelicesensis</name>
    <dbReference type="NCBI Taxonomy" id="285676"/>
    <lineage>
        <taxon>Bacteria</taxon>
        <taxon>Bacillati</taxon>
        <taxon>Actinomycetota</taxon>
        <taxon>Actinomycetes</taxon>
        <taxon>Micromonosporales</taxon>
        <taxon>Micromonosporaceae</taxon>
        <taxon>Micromonospora</taxon>
    </lineage>
</organism>
<dbReference type="RefSeq" id="WP_181548928.1">
    <property type="nucleotide sequence ID" value="NZ_PYAG01000039.1"/>
</dbReference>
<keyword evidence="6 7" id="KW-0472">Membrane</keyword>
<keyword evidence="3" id="KW-1003">Cell membrane</keyword>
<keyword evidence="2" id="KW-0813">Transport</keyword>
<accession>A0A328NLX8</accession>
<dbReference type="PANTHER" id="PTHR42718">
    <property type="entry name" value="MAJOR FACILITATOR SUPERFAMILY MULTIDRUG TRANSPORTER MFSC"/>
    <property type="match status" value="1"/>
</dbReference>
<protein>
    <submittedName>
        <fullName evidence="8">Cephamycin export protein CmcT</fullName>
    </submittedName>
</protein>
<feature type="transmembrane region" description="Helical" evidence="7">
    <location>
        <begin position="48"/>
        <end position="74"/>
    </location>
</feature>
<evidence type="ECO:0000256" key="2">
    <source>
        <dbReference type="ARBA" id="ARBA00022448"/>
    </source>
</evidence>
<dbReference type="GO" id="GO:0005886">
    <property type="term" value="C:plasma membrane"/>
    <property type="evidence" value="ECO:0007669"/>
    <property type="project" value="UniProtKB-SubCell"/>
</dbReference>
<evidence type="ECO:0000256" key="6">
    <source>
        <dbReference type="ARBA" id="ARBA00023136"/>
    </source>
</evidence>
<evidence type="ECO:0000313" key="9">
    <source>
        <dbReference type="Proteomes" id="UP000249419"/>
    </source>
</evidence>
<evidence type="ECO:0000256" key="4">
    <source>
        <dbReference type="ARBA" id="ARBA00022692"/>
    </source>
</evidence>
<proteinExistence type="predicted"/>
<comment type="subcellular location">
    <subcellularLocation>
        <location evidence="1">Cell membrane</location>
        <topology evidence="1">Multi-pass membrane protein</topology>
    </subcellularLocation>
</comment>
<comment type="caution">
    <text evidence="8">The sequence shown here is derived from an EMBL/GenBank/DDBJ whole genome shotgun (WGS) entry which is preliminary data.</text>
</comment>
<sequence>MAWLSRISTGSSYFPDVLLPLLVIGIGQGIAIILMTQGGVAGVEPQDAGAASGLVNVAHQLGGSLGIAILTIAYTRASSATDPTAGFHAAFTGGDVFFLVALALAVVVAVAGRRANRLAALAVT</sequence>
<evidence type="ECO:0000256" key="5">
    <source>
        <dbReference type="ARBA" id="ARBA00022989"/>
    </source>
</evidence>
<keyword evidence="5 7" id="KW-1133">Transmembrane helix</keyword>
<reference evidence="8 9" key="1">
    <citation type="submission" date="2018-03" db="EMBL/GenBank/DDBJ databases">
        <title>Defining the species Micromonospora saelicesensis and Micromonospora noduli under the framework of genomics.</title>
        <authorList>
            <person name="Riesco R."/>
            <person name="Trujillo M.E."/>
        </authorList>
    </citation>
    <scope>NUCLEOTIDE SEQUENCE [LARGE SCALE GENOMIC DNA]</scope>
    <source>
        <strain evidence="8 9">PSN13</strain>
    </source>
</reference>
<dbReference type="SUPFAM" id="SSF103473">
    <property type="entry name" value="MFS general substrate transporter"/>
    <property type="match status" value="1"/>
</dbReference>
<keyword evidence="4 7" id="KW-0812">Transmembrane</keyword>
<dbReference type="Proteomes" id="UP000249419">
    <property type="component" value="Unassembled WGS sequence"/>
</dbReference>
<feature type="transmembrane region" description="Helical" evidence="7">
    <location>
        <begin position="17"/>
        <end position="36"/>
    </location>
</feature>
<evidence type="ECO:0000256" key="7">
    <source>
        <dbReference type="SAM" id="Phobius"/>
    </source>
</evidence>
<feature type="transmembrane region" description="Helical" evidence="7">
    <location>
        <begin position="86"/>
        <end position="111"/>
    </location>
</feature>
<dbReference type="EMBL" id="PYAG01000039">
    <property type="protein sequence ID" value="RAO27716.1"/>
    <property type="molecule type" value="Genomic_DNA"/>
</dbReference>
<name>A0A328NLX8_9ACTN</name>
<dbReference type="AlphaFoldDB" id="A0A328NLX8"/>
<evidence type="ECO:0000256" key="3">
    <source>
        <dbReference type="ARBA" id="ARBA00022475"/>
    </source>
</evidence>
<gene>
    <name evidence="8" type="ORF">PSN13_05604</name>
</gene>